<organism evidence="1 2">
    <name type="scientific">Chrysodeixis includens</name>
    <name type="common">Soybean looper</name>
    <name type="synonym">Pseudoplusia includens</name>
    <dbReference type="NCBI Taxonomy" id="689277"/>
    <lineage>
        <taxon>Eukaryota</taxon>
        <taxon>Metazoa</taxon>
        <taxon>Ecdysozoa</taxon>
        <taxon>Arthropoda</taxon>
        <taxon>Hexapoda</taxon>
        <taxon>Insecta</taxon>
        <taxon>Pterygota</taxon>
        <taxon>Neoptera</taxon>
        <taxon>Endopterygota</taxon>
        <taxon>Lepidoptera</taxon>
        <taxon>Glossata</taxon>
        <taxon>Ditrysia</taxon>
        <taxon>Noctuoidea</taxon>
        <taxon>Noctuidae</taxon>
        <taxon>Plusiinae</taxon>
        <taxon>Chrysodeixis</taxon>
    </lineage>
</organism>
<dbReference type="Proteomes" id="UP001154114">
    <property type="component" value="Chromosome 3"/>
</dbReference>
<gene>
    <name evidence="1" type="ORF">CINC_LOCUS9124</name>
</gene>
<dbReference type="EMBL" id="LR824006">
    <property type="protein sequence ID" value="CAD0195169.1"/>
    <property type="molecule type" value="Genomic_DNA"/>
</dbReference>
<sequence length="131" mass="14438">MITDYIVKRGEFCTSIRSPSGFTFQDSTAPQYRPHPKATITMYRLILVALVLCVSQSVGDLLSKQGDGCPPGQVIENGICVKSGAAPVVKRDVGYQQFIPRQTRKRRQIDDGGKLCPPYFVTNFTNACPPI</sequence>
<reference evidence="1" key="1">
    <citation type="submission" date="2021-12" db="EMBL/GenBank/DDBJ databases">
        <authorList>
            <person name="King R."/>
        </authorList>
    </citation>
    <scope>NUCLEOTIDE SEQUENCE</scope>
</reference>
<evidence type="ECO:0000313" key="1">
    <source>
        <dbReference type="EMBL" id="CAD0195169.1"/>
    </source>
</evidence>
<evidence type="ECO:0000313" key="2">
    <source>
        <dbReference type="Proteomes" id="UP001154114"/>
    </source>
</evidence>
<name>A0A9N8PWT1_CHRIL</name>
<accession>A0A9N8PWT1</accession>
<dbReference type="AlphaFoldDB" id="A0A9N8PWT1"/>
<keyword evidence="2" id="KW-1185">Reference proteome</keyword>
<proteinExistence type="predicted"/>
<protein>
    <submittedName>
        <fullName evidence="1">Uncharacterized protein</fullName>
    </submittedName>
</protein>